<dbReference type="KEGG" id="epa:110238599"/>
<dbReference type="InterPro" id="IPR001810">
    <property type="entry name" value="F-box_dom"/>
</dbReference>
<dbReference type="PROSITE" id="PS50181">
    <property type="entry name" value="FBOX"/>
    <property type="match status" value="1"/>
</dbReference>
<accession>A0A913X880</accession>
<name>A0A913X880_EXADI</name>
<dbReference type="OMA" id="AFACVTM"/>
<dbReference type="Pfam" id="PF24467">
    <property type="entry name" value="ARM_FBXO47"/>
    <property type="match status" value="1"/>
</dbReference>
<dbReference type="InterPro" id="IPR038946">
    <property type="entry name" value="FBXO47"/>
</dbReference>
<dbReference type="OrthoDB" id="9858120at2759"/>
<dbReference type="EnsemblMetazoa" id="XM_021044284.1">
    <property type="protein sequence ID" value="XP_020899943.1"/>
    <property type="gene ID" value="LOC110238599"/>
</dbReference>
<reference evidence="2" key="1">
    <citation type="submission" date="2022-11" db="UniProtKB">
        <authorList>
            <consortium name="EnsemblMetazoa"/>
        </authorList>
    </citation>
    <scope>IDENTIFICATION</scope>
</reference>
<dbReference type="InterPro" id="IPR056622">
    <property type="entry name" value="ARM_FBXO47"/>
</dbReference>
<evidence type="ECO:0000313" key="2">
    <source>
        <dbReference type="EnsemblMetazoa" id="XP_020899943.1"/>
    </source>
</evidence>
<dbReference type="RefSeq" id="XP_020899943.1">
    <property type="nucleotide sequence ID" value="XM_021044284.1"/>
</dbReference>
<dbReference type="InterPro" id="IPR036047">
    <property type="entry name" value="F-box-like_dom_sf"/>
</dbReference>
<dbReference type="PANTHER" id="PTHR34098:SF1">
    <property type="entry name" value="F-BOX ONLY PROTEIN 47"/>
    <property type="match status" value="1"/>
</dbReference>
<dbReference type="PANTHER" id="PTHR34098">
    <property type="entry name" value="F-BOX ONLY PROTEIN 47"/>
    <property type="match status" value="1"/>
</dbReference>
<dbReference type="Pfam" id="PF12937">
    <property type="entry name" value="F-box-like"/>
    <property type="match status" value="1"/>
</dbReference>
<dbReference type="GeneID" id="110238599"/>
<evidence type="ECO:0000259" key="1">
    <source>
        <dbReference type="PROSITE" id="PS50181"/>
    </source>
</evidence>
<dbReference type="SMART" id="SM00256">
    <property type="entry name" value="FBOX"/>
    <property type="match status" value="1"/>
</dbReference>
<sequence>MTSHICCYMKNVKTTYKARRHKAAGKQKAEKIFEQAATTIFGYLSVLPKEMCFHIFARVPLVDLGNLSLTSRSMRDLVLEYIRSKQGLSKILPEVSKTDEKESYIAEVIILDNALKYSEHFGDLGVLLKKVSCLFSTKERLKEVGVALDKLKDTHSLLCTQFSSDFAYSCYGAFLRSFIAGWEDDEKLRAYHAIKGASLLDERMEKVLNSAPGTYPWFEKYIRVFCREIFLNKAFDETDRGFWLSTILQPWPIVFQARLLYLLYGPFYRDTGLVNWSVMSTCPTFYGVEDVEIRELADALVLLHTECKEKWNEDGIISIIEELSGISNEWCLENIAKLLVLCGEHVTYSVLGSKAVNGRIHELAYLGYSIAQVAGRYDMGHGKSRKLDMFVSLVKRMVNAMPGYKNKVSFAMSLFNVWEENIISLTEEIQDDTDHDGTSEEPEQALIESVHNLCKVAGLLLKESITNK</sequence>
<dbReference type="Proteomes" id="UP000887567">
    <property type="component" value="Unplaced"/>
</dbReference>
<feature type="domain" description="F-box" evidence="1">
    <location>
        <begin position="41"/>
        <end position="91"/>
    </location>
</feature>
<dbReference type="SUPFAM" id="SSF81383">
    <property type="entry name" value="F-box domain"/>
    <property type="match status" value="1"/>
</dbReference>
<dbReference type="AlphaFoldDB" id="A0A913X880"/>
<protein>
    <recommendedName>
        <fullName evidence="1">F-box domain-containing protein</fullName>
    </recommendedName>
</protein>
<keyword evidence="3" id="KW-1185">Reference proteome</keyword>
<evidence type="ECO:0000313" key="3">
    <source>
        <dbReference type="Proteomes" id="UP000887567"/>
    </source>
</evidence>
<proteinExistence type="predicted"/>
<dbReference type="CDD" id="cd22112">
    <property type="entry name" value="F-box_FBXO47"/>
    <property type="match status" value="1"/>
</dbReference>
<organism evidence="2 3">
    <name type="scientific">Exaiptasia diaphana</name>
    <name type="common">Tropical sea anemone</name>
    <name type="synonym">Aiptasia pulchella</name>
    <dbReference type="NCBI Taxonomy" id="2652724"/>
    <lineage>
        <taxon>Eukaryota</taxon>
        <taxon>Metazoa</taxon>
        <taxon>Cnidaria</taxon>
        <taxon>Anthozoa</taxon>
        <taxon>Hexacorallia</taxon>
        <taxon>Actiniaria</taxon>
        <taxon>Aiptasiidae</taxon>
        <taxon>Exaiptasia</taxon>
    </lineage>
</organism>